<evidence type="ECO:0000313" key="2">
    <source>
        <dbReference type="EMBL" id="GFH08417.1"/>
    </source>
</evidence>
<protein>
    <submittedName>
        <fullName evidence="2">Uncharacterized protein</fullName>
    </submittedName>
</protein>
<dbReference type="AlphaFoldDB" id="A0A699YEA2"/>
<organism evidence="2 3">
    <name type="scientific">Haematococcus lacustris</name>
    <name type="common">Green alga</name>
    <name type="synonym">Haematococcus pluvialis</name>
    <dbReference type="NCBI Taxonomy" id="44745"/>
    <lineage>
        <taxon>Eukaryota</taxon>
        <taxon>Viridiplantae</taxon>
        <taxon>Chlorophyta</taxon>
        <taxon>core chlorophytes</taxon>
        <taxon>Chlorophyceae</taxon>
        <taxon>CS clade</taxon>
        <taxon>Chlamydomonadales</taxon>
        <taxon>Haematococcaceae</taxon>
        <taxon>Haematococcus</taxon>
    </lineage>
</organism>
<dbReference type="Proteomes" id="UP000485058">
    <property type="component" value="Unassembled WGS sequence"/>
</dbReference>
<comment type="caution">
    <text evidence="2">The sequence shown here is derived from an EMBL/GenBank/DDBJ whole genome shotgun (WGS) entry which is preliminary data.</text>
</comment>
<proteinExistence type="predicted"/>
<keyword evidence="3" id="KW-1185">Reference proteome</keyword>
<name>A0A699YEA2_HAELA</name>
<sequence>MAVDLGQVAAAAGSPEPRAPSLEAQLLASLPAETSQLLLGAGALLLAVDAMGAGTVAAGAAVGATYLARSILPNILRWRWGQAGRTTPKVEREAPVSPALPPPATDSDAASRPP</sequence>
<reference evidence="2 3" key="1">
    <citation type="submission" date="2020-02" db="EMBL/GenBank/DDBJ databases">
        <title>Draft genome sequence of Haematococcus lacustris strain NIES-144.</title>
        <authorList>
            <person name="Morimoto D."/>
            <person name="Nakagawa S."/>
            <person name="Yoshida T."/>
            <person name="Sawayama S."/>
        </authorList>
    </citation>
    <scope>NUCLEOTIDE SEQUENCE [LARGE SCALE GENOMIC DNA]</scope>
    <source>
        <strain evidence="2 3">NIES-144</strain>
    </source>
</reference>
<feature type="region of interest" description="Disordered" evidence="1">
    <location>
        <begin position="85"/>
        <end position="114"/>
    </location>
</feature>
<dbReference type="EMBL" id="BLLF01000159">
    <property type="protein sequence ID" value="GFH08417.1"/>
    <property type="molecule type" value="Genomic_DNA"/>
</dbReference>
<gene>
    <name evidence="2" type="ORF">HaLaN_03371</name>
</gene>
<evidence type="ECO:0000256" key="1">
    <source>
        <dbReference type="SAM" id="MobiDB-lite"/>
    </source>
</evidence>
<evidence type="ECO:0000313" key="3">
    <source>
        <dbReference type="Proteomes" id="UP000485058"/>
    </source>
</evidence>
<accession>A0A699YEA2</accession>